<dbReference type="RefSeq" id="WP_029099964.1">
    <property type="nucleotide sequence ID" value="NZ_JAPYYP010000010.1"/>
</dbReference>
<dbReference type="InterPro" id="IPR003593">
    <property type="entry name" value="AAA+_ATPase"/>
</dbReference>
<dbReference type="GO" id="GO:0005524">
    <property type="term" value="F:ATP binding"/>
    <property type="evidence" value="ECO:0007669"/>
    <property type="project" value="UniProtKB-KW"/>
</dbReference>
<keyword evidence="7" id="KW-1185">Reference proteome</keyword>
<dbReference type="GO" id="GO:0016887">
    <property type="term" value="F:ATP hydrolysis activity"/>
    <property type="evidence" value="ECO:0007669"/>
    <property type="project" value="InterPro"/>
</dbReference>
<evidence type="ECO:0000256" key="3">
    <source>
        <dbReference type="ARBA" id="ARBA00022840"/>
    </source>
</evidence>
<dbReference type="PROSITE" id="PS50893">
    <property type="entry name" value="ABC_TRANSPORTER_2"/>
    <property type="match status" value="1"/>
</dbReference>
<keyword evidence="1" id="KW-0813">Transport</keyword>
<sequence length="259" mass="28893">MIRVDGVGKAYDGIPVLHDVHFSVESGECFGIIGPNGSGKSTLLKLLSGVESPDAGHIWLDGRPIEAHSRKERARRIAVLQQEPLPAVGFTVRDVVEMGRFPFQNWLGEEREDAAQLIDAIIQMLGLSDLQHRTLEWLSGGEKQRVALAKAMAQQPRLLLLDEPTTYLDIGYQVQLMDMVRAWQRKEGVTVIAVLHDLNLASLYCDRLLLLQKGRPCRIGTPREIVRADVIREVYGTQPIVIDHPVRQSPQILLQSGSE</sequence>
<evidence type="ECO:0000313" key="7">
    <source>
        <dbReference type="Proteomes" id="UP001151071"/>
    </source>
</evidence>
<dbReference type="Pfam" id="PF00005">
    <property type="entry name" value="ABC_tran"/>
    <property type="match status" value="1"/>
</dbReference>
<evidence type="ECO:0000256" key="1">
    <source>
        <dbReference type="ARBA" id="ARBA00022448"/>
    </source>
</evidence>
<dbReference type="SUPFAM" id="SSF52540">
    <property type="entry name" value="P-loop containing nucleoside triphosphate hydrolases"/>
    <property type="match status" value="1"/>
</dbReference>
<evidence type="ECO:0000256" key="2">
    <source>
        <dbReference type="ARBA" id="ARBA00022741"/>
    </source>
</evidence>
<comment type="caution">
    <text evidence="6">The sequence shown here is derived from an EMBL/GenBank/DDBJ whole genome shotgun (WGS) entry which is preliminary data.</text>
</comment>
<dbReference type="FunFam" id="3.40.50.300:FF:000134">
    <property type="entry name" value="Iron-enterobactin ABC transporter ATP-binding protein"/>
    <property type="match status" value="1"/>
</dbReference>
<dbReference type="PANTHER" id="PTHR42794">
    <property type="entry name" value="HEMIN IMPORT ATP-BINDING PROTEIN HMUV"/>
    <property type="match status" value="1"/>
</dbReference>
<dbReference type="InterPro" id="IPR003439">
    <property type="entry name" value="ABC_transporter-like_ATP-bd"/>
</dbReference>
<keyword evidence="4" id="KW-1278">Translocase</keyword>
<dbReference type="InterPro" id="IPR027417">
    <property type="entry name" value="P-loop_NTPase"/>
</dbReference>
<dbReference type="Proteomes" id="UP001151071">
    <property type="component" value="Unassembled WGS sequence"/>
</dbReference>
<dbReference type="EMBL" id="JAPYYP010000010">
    <property type="protein sequence ID" value="MDA5108782.1"/>
    <property type="molecule type" value="Genomic_DNA"/>
</dbReference>
<protein>
    <submittedName>
        <fullName evidence="6">ABC transporter ATP-binding protein</fullName>
    </submittedName>
</protein>
<dbReference type="Gene3D" id="3.40.50.300">
    <property type="entry name" value="P-loop containing nucleotide triphosphate hydrolases"/>
    <property type="match status" value="1"/>
</dbReference>
<dbReference type="PANTHER" id="PTHR42794:SF1">
    <property type="entry name" value="HEMIN IMPORT ATP-BINDING PROTEIN HMUV"/>
    <property type="match status" value="1"/>
</dbReference>
<organism evidence="6 7">
    <name type="scientific">Brevibacillus thermoruber</name>
    <dbReference type="NCBI Taxonomy" id="33942"/>
    <lineage>
        <taxon>Bacteria</taxon>
        <taxon>Bacillati</taxon>
        <taxon>Bacillota</taxon>
        <taxon>Bacilli</taxon>
        <taxon>Bacillales</taxon>
        <taxon>Paenibacillaceae</taxon>
        <taxon>Brevibacillus</taxon>
    </lineage>
</organism>
<reference evidence="6" key="1">
    <citation type="submission" date="2022-12" db="EMBL/GenBank/DDBJ databases">
        <title>Draft genome sequence of the thermophilic strain Brevibacillus thermoruber HT42, isolated from Los Humeros, Puebla, Mexico, with biotechnological potential.</title>
        <authorList>
            <person name="Lara Sanchez J."/>
            <person name="Solis Palacios R."/>
            <person name="Bustos Baena A.S."/>
            <person name="Ruz Baez A.E."/>
            <person name="Espinosa Luna G."/>
            <person name="Oliart Ros R.M."/>
        </authorList>
    </citation>
    <scope>NUCLEOTIDE SEQUENCE</scope>
    <source>
        <strain evidence="6">HT42</strain>
    </source>
</reference>
<evidence type="ECO:0000259" key="5">
    <source>
        <dbReference type="PROSITE" id="PS50893"/>
    </source>
</evidence>
<gene>
    <name evidence="6" type="ORF">O3V59_10445</name>
</gene>
<keyword evidence="3 6" id="KW-0067">ATP-binding</keyword>
<feature type="domain" description="ABC transporter" evidence="5">
    <location>
        <begin position="2"/>
        <end position="238"/>
    </location>
</feature>
<dbReference type="SMART" id="SM00382">
    <property type="entry name" value="AAA"/>
    <property type="match status" value="1"/>
</dbReference>
<dbReference type="CDD" id="cd03214">
    <property type="entry name" value="ABC_Iron-Siderophores_B12_Hemin"/>
    <property type="match status" value="1"/>
</dbReference>
<keyword evidence="2" id="KW-0547">Nucleotide-binding</keyword>
<proteinExistence type="predicted"/>
<dbReference type="AlphaFoldDB" id="A0A9X3Z3G5"/>
<name>A0A9X3Z3G5_9BACL</name>
<dbReference type="InterPro" id="IPR017871">
    <property type="entry name" value="ABC_transporter-like_CS"/>
</dbReference>
<evidence type="ECO:0000256" key="4">
    <source>
        <dbReference type="ARBA" id="ARBA00022967"/>
    </source>
</evidence>
<evidence type="ECO:0000313" key="6">
    <source>
        <dbReference type="EMBL" id="MDA5108782.1"/>
    </source>
</evidence>
<dbReference type="PROSITE" id="PS00211">
    <property type="entry name" value="ABC_TRANSPORTER_1"/>
    <property type="match status" value="1"/>
</dbReference>
<accession>A0A9X3Z3G5</accession>